<comment type="caution">
    <text evidence="2">The sequence shown here is derived from an EMBL/GenBank/DDBJ whole genome shotgun (WGS) entry which is preliminary data.</text>
</comment>
<protein>
    <submittedName>
        <fullName evidence="2">ROK family transcriptional regulator</fullName>
    </submittedName>
</protein>
<reference evidence="3" key="1">
    <citation type="journal article" date="2019" name="Int. J. Syst. Evol. Microbiol.">
        <title>The Global Catalogue of Microorganisms (GCM) 10K type strain sequencing project: providing services to taxonomists for standard genome sequencing and annotation.</title>
        <authorList>
            <consortium name="The Broad Institute Genomics Platform"/>
            <consortium name="The Broad Institute Genome Sequencing Center for Infectious Disease"/>
            <person name="Wu L."/>
            <person name="Ma J."/>
        </authorList>
    </citation>
    <scope>NUCLEOTIDE SEQUENCE [LARGE SCALE GENOMIC DNA]</scope>
    <source>
        <strain evidence="3">JCM 16540</strain>
    </source>
</reference>
<dbReference type="Pfam" id="PF13412">
    <property type="entry name" value="HTH_24"/>
    <property type="match status" value="1"/>
</dbReference>
<dbReference type="InterPro" id="IPR000600">
    <property type="entry name" value="ROK"/>
</dbReference>
<dbReference type="PANTHER" id="PTHR18964">
    <property type="entry name" value="ROK (REPRESSOR, ORF, KINASE) FAMILY"/>
    <property type="match status" value="1"/>
</dbReference>
<dbReference type="SUPFAM" id="SSF46785">
    <property type="entry name" value="Winged helix' DNA-binding domain"/>
    <property type="match status" value="1"/>
</dbReference>
<keyword evidence="3" id="KW-1185">Reference proteome</keyword>
<dbReference type="Gene3D" id="3.30.420.40">
    <property type="match status" value="2"/>
</dbReference>
<dbReference type="InterPro" id="IPR011991">
    <property type="entry name" value="ArsR-like_HTH"/>
</dbReference>
<proteinExistence type="inferred from homology"/>
<dbReference type="Proteomes" id="UP001500767">
    <property type="component" value="Unassembled WGS sequence"/>
</dbReference>
<dbReference type="EMBL" id="BAAAYR010000001">
    <property type="protein sequence ID" value="GAA3558648.1"/>
    <property type="molecule type" value="Genomic_DNA"/>
</dbReference>
<dbReference type="InterPro" id="IPR043129">
    <property type="entry name" value="ATPase_NBD"/>
</dbReference>
<evidence type="ECO:0000256" key="1">
    <source>
        <dbReference type="ARBA" id="ARBA00006479"/>
    </source>
</evidence>
<organism evidence="2 3">
    <name type="scientific">Microlunatus spumicola</name>
    <dbReference type="NCBI Taxonomy" id="81499"/>
    <lineage>
        <taxon>Bacteria</taxon>
        <taxon>Bacillati</taxon>
        <taxon>Actinomycetota</taxon>
        <taxon>Actinomycetes</taxon>
        <taxon>Propionibacteriales</taxon>
        <taxon>Propionibacteriaceae</taxon>
        <taxon>Microlunatus</taxon>
    </lineage>
</organism>
<accession>A0ABP6X0Z7</accession>
<dbReference type="Pfam" id="PF00480">
    <property type="entry name" value="ROK"/>
    <property type="match status" value="1"/>
</dbReference>
<name>A0ABP6X0Z7_9ACTN</name>
<dbReference type="InterPro" id="IPR036390">
    <property type="entry name" value="WH_DNA-bd_sf"/>
</dbReference>
<dbReference type="RefSeq" id="WP_204911749.1">
    <property type="nucleotide sequence ID" value="NZ_BAAAYR010000001.1"/>
</dbReference>
<dbReference type="PANTHER" id="PTHR18964:SF149">
    <property type="entry name" value="BIFUNCTIONAL UDP-N-ACETYLGLUCOSAMINE 2-EPIMERASE_N-ACETYLMANNOSAMINE KINASE"/>
    <property type="match status" value="1"/>
</dbReference>
<dbReference type="InterPro" id="IPR036388">
    <property type="entry name" value="WH-like_DNA-bd_sf"/>
</dbReference>
<evidence type="ECO:0000313" key="2">
    <source>
        <dbReference type="EMBL" id="GAA3558648.1"/>
    </source>
</evidence>
<dbReference type="Gene3D" id="1.10.10.10">
    <property type="entry name" value="Winged helix-like DNA-binding domain superfamily/Winged helix DNA-binding domain"/>
    <property type="match status" value="1"/>
</dbReference>
<sequence length="388" mass="39819">MTDVQDAPRASLALLRRITDRHVVEQLLQTEALTRADIAAATQISKPTVSESVRRLERDGVVTEAGAAPSGRRGPAGVRYRLRSDLGVALALEGGPDGLVAELLDVRGEVLRRVERETPSPVAAAALEPLLLALVDDATAGSPGPVRACSISLAGPVDRASGRLVHLPHSPFLVDELDPRALLAPLLDALAGADVDVDNDVNWAALAEHDAGVAAGLDDFCYLHLGHGLGGAVVQGGRLVRGHSGLAGEPAHVLTTGPDGRAMRLGECFGALGLLRPGSDTIDVRAVVDALAARSDEDRRRGDAVVDAVAGALASVAALLDPAAVVVGGPWAGAPGFLDRLSARTDALLVPPTPVVAASLGPAAPLLGARVAALRALRTRLFDQPDPA</sequence>
<dbReference type="CDD" id="cd00090">
    <property type="entry name" value="HTH_ARSR"/>
    <property type="match status" value="1"/>
</dbReference>
<gene>
    <name evidence="2" type="ORF">GCM10022197_12480</name>
</gene>
<comment type="similarity">
    <text evidence="1">Belongs to the ROK (NagC/XylR) family.</text>
</comment>
<evidence type="ECO:0000313" key="3">
    <source>
        <dbReference type="Proteomes" id="UP001500767"/>
    </source>
</evidence>
<dbReference type="SUPFAM" id="SSF53067">
    <property type="entry name" value="Actin-like ATPase domain"/>
    <property type="match status" value="1"/>
</dbReference>